<accession>L0HI68</accession>
<keyword evidence="1" id="KW-0472">Membrane</keyword>
<dbReference type="EMBL" id="CP003167">
    <property type="protein sequence ID" value="AGB02764.1"/>
    <property type="molecule type" value="Genomic_DNA"/>
</dbReference>
<dbReference type="KEGG" id="mfo:Metfor_1739"/>
<dbReference type="Proteomes" id="UP000010824">
    <property type="component" value="Chromosome"/>
</dbReference>
<sequence>MSCALTGSDSPLTNTLIIHCARNRITGDVPLSENQRSDAVKSLVKFMICLAIAGTIIALVWYFAIDLPVQQAAAIHVPTNTLVPL</sequence>
<organism evidence="2 3">
    <name type="scientific">Methanoregula formicica (strain DSM 22288 / NBRC 105244 / SMSP)</name>
    <dbReference type="NCBI Taxonomy" id="593750"/>
    <lineage>
        <taxon>Archaea</taxon>
        <taxon>Methanobacteriati</taxon>
        <taxon>Methanobacteriota</taxon>
        <taxon>Stenosarchaea group</taxon>
        <taxon>Methanomicrobia</taxon>
        <taxon>Methanomicrobiales</taxon>
        <taxon>Methanoregulaceae</taxon>
        <taxon>Methanoregula</taxon>
    </lineage>
</organism>
<dbReference type="InParanoid" id="L0HI68"/>
<feature type="transmembrane region" description="Helical" evidence="1">
    <location>
        <begin position="43"/>
        <end position="64"/>
    </location>
</feature>
<dbReference type="AlphaFoldDB" id="L0HI68"/>
<keyword evidence="3" id="KW-1185">Reference proteome</keyword>
<proteinExistence type="predicted"/>
<evidence type="ECO:0000313" key="2">
    <source>
        <dbReference type="EMBL" id="AGB02764.1"/>
    </source>
</evidence>
<evidence type="ECO:0000313" key="3">
    <source>
        <dbReference type="Proteomes" id="UP000010824"/>
    </source>
</evidence>
<gene>
    <name evidence="2" type="ordered locus">Metfor_1739</name>
</gene>
<evidence type="ECO:0000256" key="1">
    <source>
        <dbReference type="SAM" id="Phobius"/>
    </source>
</evidence>
<reference evidence="3" key="1">
    <citation type="submission" date="2011-12" db="EMBL/GenBank/DDBJ databases">
        <title>Complete sequence of Methanoregula formicicum SMSP.</title>
        <authorList>
            <person name="Lucas S."/>
            <person name="Han J."/>
            <person name="Lapidus A."/>
            <person name="Cheng J.-F."/>
            <person name="Goodwin L."/>
            <person name="Pitluck S."/>
            <person name="Peters L."/>
            <person name="Ovchinnikova G."/>
            <person name="Teshima H."/>
            <person name="Detter J.C."/>
            <person name="Han C."/>
            <person name="Tapia R."/>
            <person name="Land M."/>
            <person name="Hauser L."/>
            <person name="Kyrpides N."/>
            <person name="Ivanova N."/>
            <person name="Pagani I."/>
            <person name="Imachi H."/>
            <person name="Tamaki H."/>
            <person name="Sekiguchi Y."/>
            <person name="Kamagata Y."/>
            <person name="Cadillo-Quiroz H."/>
            <person name="Zinder S."/>
            <person name="Liu W.-T."/>
            <person name="Woyke T."/>
        </authorList>
    </citation>
    <scope>NUCLEOTIDE SEQUENCE [LARGE SCALE GENOMIC DNA]</scope>
    <source>
        <strain evidence="3">DSM 22288 / NBRC 105244 / SMSP</strain>
    </source>
</reference>
<reference evidence="2 3" key="2">
    <citation type="journal article" date="2014" name="Genome Announc.">
        <title>Complete Genome Sequence of Methanoregula formicica SMSPT, a Mesophilic Hydrogenotrophic Methanogen Isolated from a Methanogenic Upflow Anaerobic Sludge Blanket Reactor.</title>
        <authorList>
            <person name="Yamamoto K."/>
            <person name="Tamaki H."/>
            <person name="Cadillo-Quiroz H."/>
            <person name="Imachi H."/>
            <person name="Kyrpides N."/>
            <person name="Woyke T."/>
            <person name="Goodwin L."/>
            <person name="Zinder S.H."/>
            <person name="Kamagata Y."/>
            <person name="Liu W.T."/>
        </authorList>
    </citation>
    <scope>NUCLEOTIDE SEQUENCE [LARGE SCALE GENOMIC DNA]</scope>
    <source>
        <strain evidence="3">DSM 22288 / NBRC 105244 / SMSP</strain>
    </source>
</reference>
<keyword evidence="1" id="KW-1133">Transmembrane helix</keyword>
<name>L0HI68_METFS</name>
<protein>
    <submittedName>
        <fullName evidence="2">Uncharacterized protein</fullName>
    </submittedName>
</protein>
<dbReference type="HOGENOM" id="CLU_2504936_0_0_2"/>
<keyword evidence="1" id="KW-0812">Transmembrane</keyword>